<evidence type="ECO:0000259" key="1">
    <source>
        <dbReference type="Pfam" id="PF07905"/>
    </source>
</evidence>
<name>A0A1Y0BXN3_9MYCO</name>
<dbReference type="KEGG" id="mdx:BTO20_02750"/>
<organism evidence="3 4">
    <name type="scientific">Mycobacterium dioxanotrophicus</name>
    <dbReference type="NCBI Taxonomy" id="482462"/>
    <lineage>
        <taxon>Bacteria</taxon>
        <taxon>Bacillati</taxon>
        <taxon>Actinomycetota</taxon>
        <taxon>Actinomycetes</taxon>
        <taxon>Mycobacteriales</taxon>
        <taxon>Mycobacteriaceae</taxon>
        <taxon>Mycobacterium</taxon>
    </lineage>
</organism>
<proteinExistence type="predicted"/>
<dbReference type="Gene3D" id="1.10.10.2840">
    <property type="entry name" value="PucR C-terminal helix-turn-helix domain"/>
    <property type="match status" value="1"/>
</dbReference>
<dbReference type="RefSeq" id="WP_087073162.1">
    <property type="nucleotide sequence ID" value="NZ_CP020809.1"/>
</dbReference>
<accession>A0A1Y0BXN3</accession>
<keyword evidence="4" id="KW-1185">Reference proteome</keyword>
<dbReference type="Pfam" id="PF07905">
    <property type="entry name" value="PucR"/>
    <property type="match status" value="1"/>
</dbReference>
<dbReference type="InterPro" id="IPR051448">
    <property type="entry name" value="CdaR-like_regulators"/>
</dbReference>
<dbReference type="Proteomes" id="UP000195331">
    <property type="component" value="Chromosome"/>
</dbReference>
<sequence>MAATLTLAALIADPILDTSVIAGASGLDQPVRWAQTSEMADPWAWLGPGELLMTVGLSLPEDAAGQRRFVQRASAAGIVGMTVGEDGITPPLTQAMRDEADACGFPILSTGPTTPFAVIARTVAAANASEQSKSVLVLSRLYQAAAQQDPDAKRSGRWVTDLCDANVAVVDSETGATVIGDGTLVQDGLRSHALGTVRPTRLVVGAGSTLDALTLIHLKQILTVDANALLQQALAQVAAGEAQLRLALSGGIGKHDIDGGAWLASDGVFRVVAAPEAGYERLTLAVALAGARPLLTRWKGATIAIASGADLDRLRTTLQELGHPGGSSTEQTTFADLPGAIDEALTALSDAVSAQEPWSTFRGARVALLTRSRSESMRVVADVLGPLAEDDQESLRSSLFALLEHDLNWQATADDLGIHRQTLAYRLRRVEALTGRSVRRVSDLSELWLARAAWNALSA</sequence>
<dbReference type="PANTHER" id="PTHR33744:SF15">
    <property type="entry name" value="CARBOHYDRATE DIACID REGULATOR"/>
    <property type="match status" value="1"/>
</dbReference>
<dbReference type="InterPro" id="IPR025736">
    <property type="entry name" value="PucR_C-HTH_dom"/>
</dbReference>
<feature type="domain" description="PucR C-terminal helix-turn-helix" evidence="2">
    <location>
        <begin position="396"/>
        <end position="450"/>
    </location>
</feature>
<dbReference type="Pfam" id="PF13556">
    <property type="entry name" value="HTH_30"/>
    <property type="match status" value="1"/>
</dbReference>
<evidence type="ECO:0008006" key="5">
    <source>
        <dbReference type="Google" id="ProtNLM"/>
    </source>
</evidence>
<reference evidence="3 4" key="1">
    <citation type="submission" date="2017-04" db="EMBL/GenBank/DDBJ databases">
        <title>Whole Genome Sequence of 1,4-Dioxane Degrading Bacterium Mycobacterium dioxanotrophicus PH-06.</title>
        <authorList>
            <person name="He Y."/>
        </authorList>
    </citation>
    <scope>NUCLEOTIDE SEQUENCE [LARGE SCALE GENOMIC DNA]</scope>
    <source>
        <strain evidence="3 4">PH-06</strain>
    </source>
</reference>
<evidence type="ECO:0000313" key="4">
    <source>
        <dbReference type="Proteomes" id="UP000195331"/>
    </source>
</evidence>
<dbReference type="PANTHER" id="PTHR33744">
    <property type="entry name" value="CARBOHYDRATE DIACID REGULATOR"/>
    <property type="match status" value="1"/>
</dbReference>
<dbReference type="InterPro" id="IPR042070">
    <property type="entry name" value="PucR_C-HTH_sf"/>
</dbReference>
<dbReference type="OrthoDB" id="8450798at2"/>
<gene>
    <name evidence="3" type="ORF">BTO20_02750</name>
</gene>
<dbReference type="AlphaFoldDB" id="A0A1Y0BXN3"/>
<evidence type="ECO:0000313" key="3">
    <source>
        <dbReference type="EMBL" id="ART67645.1"/>
    </source>
</evidence>
<evidence type="ECO:0000259" key="2">
    <source>
        <dbReference type="Pfam" id="PF13556"/>
    </source>
</evidence>
<dbReference type="InterPro" id="IPR012914">
    <property type="entry name" value="PucR_dom"/>
</dbReference>
<protein>
    <recommendedName>
        <fullName evidence="5">PucR family transcriptional regulator</fullName>
    </recommendedName>
</protein>
<dbReference type="EMBL" id="CP020809">
    <property type="protein sequence ID" value="ART67645.1"/>
    <property type="molecule type" value="Genomic_DNA"/>
</dbReference>
<feature type="domain" description="Purine catabolism PurC-like" evidence="1">
    <location>
        <begin position="10"/>
        <end position="125"/>
    </location>
</feature>